<name>A0AAN6GBX6_9BASI</name>
<dbReference type="AlphaFoldDB" id="A0AAN6GBX6"/>
<dbReference type="Pfam" id="PF01920">
    <property type="entry name" value="Prefoldin_2"/>
    <property type="match status" value="1"/>
</dbReference>
<proteinExistence type="inferred from homology"/>
<accession>A0AAN6GBX6</accession>
<reference evidence="5" key="1">
    <citation type="journal article" date="2023" name="PhytoFront">
        <title>Draft Genome Resources of Seven Strains of Tilletia horrida, Causal Agent of Kernel Smut of Rice.</title>
        <authorList>
            <person name="Khanal S."/>
            <person name="Antony Babu S."/>
            <person name="Zhou X.G."/>
        </authorList>
    </citation>
    <scope>NUCLEOTIDE SEQUENCE</scope>
    <source>
        <strain evidence="5">TX3</strain>
    </source>
</reference>
<comment type="similarity">
    <text evidence="1">Belongs to the prefoldin subunit beta family.</text>
</comment>
<sequence>MRMLKEDDENDVEVTWEDQQKINAFSRLNSRLADVEHDLKELQDQREACDDLNVEIELVDEDEAVLYKIGDAFVSVLQPRALELLEADTARLDQDISKLKDVVDDCEREMDKLKIDLYAKFGKSNISALRLLPGFLTACSPNTCDVTDHLCSLSIDLERD</sequence>
<keyword evidence="6" id="KW-1185">Reference proteome</keyword>
<protein>
    <recommendedName>
        <fullName evidence="7">Prefoldin subunit 4</fullName>
    </recommendedName>
</protein>
<dbReference type="InterPro" id="IPR002777">
    <property type="entry name" value="PFD_beta-like"/>
</dbReference>
<dbReference type="Gene3D" id="1.10.287.370">
    <property type="match status" value="1"/>
</dbReference>
<evidence type="ECO:0008006" key="7">
    <source>
        <dbReference type="Google" id="ProtNLM"/>
    </source>
</evidence>
<feature type="coiled-coil region" evidence="4">
    <location>
        <begin position="25"/>
        <end position="116"/>
    </location>
</feature>
<dbReference type="InterPro" id="IPR016661">
    <property type="entry name" value="PFDN4"/>
</dbReference>
<dbReference type="EMBL" id="JAPDMQ010000277">
    <property type="protein sequence ID" value="KAK0528334.1"/>
    <property type="molecule type" value="Genomic_DNA"/>
</dbReference>
<dbReference type="GO" id="GO:0006457">
    <property type="term" value="P:protein folding"/>
    <property type="evidence" value="ECO:0007669"/>
    <property type="project" value="InterPro"/>
</dbReference>
<dbReference type="GO" id="GO:0051082">
    <property type="term" value="F:unfolded protein binding"/>
    <property type="evidence" value="ECO:0007669"/>
    <property type="project" value="InterPro"/>
</dbReference>
<evidence type="ECO:0000313" key="5">
    <source>
        <dbReference type="EMBL" id="KAK0528334.1"/>
    </source>
</evidence>
<evidence type="ECO:0000256" key="2">
    <source>
        <dbReference type="ARBA" id="ARBA00023186"/>
    </source>
</evidence>
<evidence type="ECO:0000256" key="1">
    <source>
        <dbReference type="ARBA" id="ARBA00008045"/>
    </source>
</evidence>
<dbReference type="Proteomes" id="UP001176521">
    <property type="component" value="Unassembled WGS sequence"/>
</dbReference>
<keyword evidence="4" id="KW-0175">Coiled coil</keyword>
<evidence type="ECO:0000313" key="6">
    <source>
        <dbReference type="Proteomes" id="UP001176521"/>
    </source>
</evidence>
<evidence type="ECO:0000256" key="3">
    <source>
        <dbReference type="ARBA" id="ARBA00024667"/>
    </source>
</evidence>
<dbReference type="SUPFAM" id="SSF46579">
    <property type="entry name" value="Prefoldin"/>
    <property type="match status" value="1"/>
</dbReference>
<dbReference type="GO" id="GO:0016272">
    <property type="term" value="C:prefoldin complex"/>
    <property type="evidence" value="ECO:0007669"/>
    <property type="project" value="InterPro"/>
</dbReference>
<gene>
    <name evidence="5" type="ORF">OC842_004580</name>
</gene>
<dbReference type="FunFam" id="1.10.287.370:FF:000005">
    <property type="entry name" value="Prefoldin subunit 4"/>
    <property type="match status" value="1"/>
</dbReference>
<evidence type="ECO:0000256" key="4">
    <source>
        <dbReference type="SAM" id="Coils"/>
    </source>
</evidence>
<dbReference type="InterPro" id="IPR009053">
    <property type="entry name" value="Prefoldin"/>
</dbReference>
<comment type="function">
    <text evidence="3">Binds specifically to cytosolic chaperonin (c-CPN) and transfers target proteins to it. Binds to nascent polypeptide chain and promotes folding in an environment in which there are many competing pathways for nonnative proteins.</text>
</comment>
<dbReference type="PANTHER" id="PTHR21100">
    <property type="entry name" value="PREFOLDIN SUBUNIT 4"/>
    <property type="match status" value="1"/>
</dbReference>
<dbReference type="GO" id="GO:0005737">
    <property type="term" value="C:cytoplasm"/>
    <property type="evidence" value="ECO:0007669"/>
    <property type="project" value="TreeGrafter"/>
</dbReference>
<keyword evidence="2" id="KW-0143">Chaperone</keyword>
<comment type="caution">
    <text evidence="5">The sequence shown here is derived from an EMBL/GenBank/DDBJ whole genome shotgun (WGS) entry which is preliminary data.</text>
</comment>
<dbReference type="CDD" id="cd23165">
    <property type="entry name" value="Prefoldin_4"/>
    <property type="match status" value="1"/>
</dbReference>
<dbReference type="PANTHER" id="PTHR21100:SF9">
    <property type="entry name" value="PREFOLDIN SUBUNIT 4"/>
    <property type="match status" value="1"/>
</dbReference>
<organism evidence="5 6">
    <name type="scientific">Tilletia horrida</name>
    <dbReference type="NCBI Taxonomy" id="155126"/>
    <lineage>
        <taxon>Eukaryota</taxon>
        <taxon>Fungi</taxon>
        <taxon>Dikarya</taxon>
        <taxon>Basidiomycota</taxon>
        <taxon>Ustilaginomycotina</taxon>
        <taxon>Exobasidiomycetes</taxon>
        <taxon>Tilletiales</taxon>
        <taxon>Tilletiaceae</taxon>
        <taxon>Tilletia</taxon>
    </lineage>
</organism>